<sequence length="110" mass="12147">MHGWLAAFSKLELADIISKWAKSDLFENLITHPQSDRLEITVIRKSRGIIILDAGDLNVILVNGNSVIALCDSVCSLASYRIMFTATDIPPSVINMLLIEKKSSHVLGIR</sequence>
<dbReference type="AlphaFoldDB" id="A0A6P3X2B6"/>
<protein>
    <submittedName>
        <fullName evidence="2">Uncharacterized protein LOC106743239</fullName>
    </submittedName>
</protein>
<name>A0A6P3X2B6_DINQU</name>
<organism evidence="1 2">
    <name type="scientific">Dinoponera quadriceps</name>
    <name type="common">South American ant</name>
    <dbReference type="NCBI Taxonomy" id="609295"/>
    <lineage>
        <taxon>Eukaryota</taxon>
        <taxon>Metazoa</taxon>
        <taxon>Ecdysozoa</taxon>
        <taxon>Arthropoda</taxon>
        <taxon>Hexapoda</taxon>
        <taxon>Insecta</taxon>
        <taxon>Pterygota</taxon>
        <taxon>Neoptera</taxon>
        <taxon>Endopterygota</taxon>
        <taxon>Hymenoptera</taxon>
        <taxon>Apocrita</taxon>
        <taxon>Aculeata</taxon>
        <taxon>Formicoidea</taxon>
        <taxon>Formicidae</taxon>
        <taxon>Ponerinae</taxon>
        <taxon>Ponerini</taxon>
        <taxon>Dinoponera</taxon>
    </lineage>
</organism>
<dbReference type="Proteomes" id="UP000515204">
    <property type="component" value="Unplaced"/>
</dbReference>
<dbReference type="OrthoDB" id="7548642at2759"/>
<evidence type="ECO:0000313" key="2">
    <source>
        <dbReference type="RefSeq" id="XP_014472362.1"/>
    </source>
</evidence>
<dbReference type="KEGG" id="dqu:106743239"/>
<reference evidence="2" key="1">
    <citation type="submission" date="2025-08" db="UniProtKB">
        <authorList>
            <consortium name="RefSeq"/>
        </authorList>
    </citation>
    <scope>IDENTIFICATION</scope>
</reference>
<proteinExistence type="predicted"/>
<dbReference type="GeneID" id="106743239"/>
<gene>
    <name evidence="2" type="primary">LOC106743239</name>
</gene>
<accession>A0A6P3X2B6</accession>
<keyword evidence="1" id="KW-1185">Reference proteome</keyword>
<evidence type="ECO:0000313" key="1">
    <source>
        <dbReference type="Proteomes" id="UP000515204"/>
    </source>
</evidence>
<dbReference type="RefSeq" id="XP_014472362.1">
    <property type="nucleotide sequence ID" value="XM_014616876.1"/>
</dbReference>